<sequence length="95" mass="10675">MGIAKITELRSLHLFGNSLTNAGLRAILDNCPHLEALDIRHCFNVKVDDALQARCADLKTLQLPEGSIDDYEFQDQLPSWSLYIIDLISDDDESD</sequence>
<dbReference type="Gene3D" id="3.80.10.10">
    <property type="entry name" value="Ribonuclease Inhibitor"/>
    <property type="match status" value="1"/>
</dbReference>
<dbReference type="PANTHER" id="PTHR38926">
    <property type="entry name" value="F-BOX DOMAIN CONTAINING PROTEIN, EXPRESSED"/>
    <property type="match status" value="1"/>
</dbReference>
<dbReference type="InterPro" id="IPR032675">
    <property type="entry name" value="LRR_dom_sf"/>
</dbReference>
<evidence type="ECO:0008006" key="3">
    <source>
        <dbReference type="Google" id="ProtNLM"/>
    </source>
</evidence>
<comment type="caution">
    <text evidence="1">The sequence shown here is derived from an EMBL/GenBank/DDBJ whole genome shotgun (WGS) entry which is preliminary data.</text>
</comment>
<keyword evidence="2" id="KW-1185">Reference proteome</keyword>
<dbReference type="Pfam" id="PF13516">
    <property type="entry name" value="LRR_6"/>
    <property type="match status" value="2"/>
</dbReference>
<name>A0A1E5WIG9_9POAL</name>
<organism evidence="1 2">
    <name type="scientific">Dichanthelium oligosanthes</name>
    <dbReference type="NCBI Taxonomy" id="888268"/>
    <lineage>
        <taxon>Eukaryota</taxon>
        <taxon>Viridiplantae</taxon>
        <taxon>Streptophyta</taxon>
        <taxon>Embryophyta</taxon>
        <taxon>Tracheophyta</taxon>
        <taxon>Spermatophyta</taxon>
        <taxon>Magnoliopsida</taxon>
        <taxon>Liliopsida</taxon>
        <taxon>Poales</taxon>
        <taxon>Poaceae</taxon>
        <taxon>PACMAD clade</taxon>
        <taxon>Panicoideae</taxon>
        <taxon>Panicodae</taxon>
        <taxon>Paniceae</taxon>
        <taxon>Dichantheliinae</taxon>
        <taxon>Dichanthelium</taxon>
    </lineage>
</organism>
<dbReference type="InterPro" id="IPR001611">
    <property type="entry name" value="Leu-rich_rpt"/>
</dbReference>
<dbReference type="SUPFAM" id="SSF52047">
    <property type="entry name" value="RNI-like"/>
    <property type="match status" value="1"/>
</dbReference>
<accession>A0A1E5WIG9</accession>
<gene>
    <name evidence="1" type="ORF">BAE44_0001782</name>
</gene>
<dbReference type="PANTHER" id="PTHR38926:SF74">
    <property type="entry name" value="OS08G0193600 PROTEIN"/>
    <property type="match status" value="1"/>
</dbReference>
<protein>
    <recommendedName>
        <fullName evidence="3">F-box/LRR-repeat protein 23</fullName>
    </recommendedName>
</protein>
<proteinExistence type="predicted"/>
<dbReference type="OrthoDB" id="2095648at2759"/>
<evidence type="ECO:0000313" key="2">
    <source>
        <dbReference type="Proteomes" id="UP000095767"/>
    </source>
</evidence>
<dbReference type="Proteomes" id="UP000095767">
    <property type="component" value="Unassembled WGS sequence"/>
</dbReference>
<reference evidence="1 2" key="1">
    <citation type="submission" date="2016-09" db="EMBL/GenBank/DDBJ databases">
        <title>The draft genome of Dichanthelium oligosanthes: A C3 panicoid grass species.</title>
        <authorList>
            <person name="Studer A.J."/>
            <person name="Schnable J.C."/>
            <person name="Brutnell T.P."/>
        </authorList>
    </citation>
    <scope>NUCLEOTIDE SEQUENCE [LARGE SCALE GENOMIC DNA]</scope>
    <source>
        <strain evidence="2">cv. Kellogg 1175</strain>
        <tissue evidence="1">Leaf</tissue>
    </source>
</reference>
<evidence type="ECO:0000313" key="1">
    <source>
        <dbReference type="EMBL" id="OEL37199.1"/>
    </source>
</evidence>
<dbReference type="STRING" id="888268.A0A1E5WIG9"/>
<dbReference type="EMBL" id="LWDX02006376">
    <property type="protein sequence ID" value="OEL37199.1"/>
    <property type="molecule type" value="Genomic_DNA"/>
</dbReference>
<dbReference type="AlphaFoldDB" id="A0A1E5WIG9"/>